<evidence type="ECO:0000313" key="3">
    <source>
        <dbReference type="Proteomes" id="UP000604475"/>
    </source>
</evidence>
<accession>A0A937RCK2</accession>
<keyword evidence="3" id="KW-1185">Reference proteome</keyword>
<organism evidence="2 3">
    <name type="scientific">Frankia nepalensis</name>
    <dbReference type="NCBI Taxonomy" id="1836974"/>
    <lineage>
        <taxon>Bacteria</taxon>
        <taxon>Bacillati</taxon>
        <taxon>Actinomycetota</taxon>
        <taxon>Actinomycetes</taxon>
        <taxon>Frankiales</taxon>
        <taxon>Frankiaceae</taxon>
        <taxon>Frankia</taxon>
    </lineage>
</organism>
<gene>
    <name evidence="2" type="ORF">I7412_21155</name>
</gene>
<feature type="region of interest" description="Disordered" evidence="1">
    <location>
        <begin position="35"/>
        <end position="61"/>
    </location>
</feature>
<dbReference type="EMBL" id="JAEACQ010000233">
    <property type="protein sequence ID" value="MBL7629631.1"/>
    <property type="molecule type" value="Genomic_DNA"/>
</dbReference>
<dbReference type="RefSeq" id="WP_203001234.1">
    <property type="nucleotide sequence ID" value="NZ_JADWYU010000221.1"/>
</dbReference>
<proteinExistence type="predicted"/>
<dbReference type="PROSITE" id="PS51257">
    <property type="entry name" value="PROKAR_LIPOPROTEIN"/>
    <property type="match status" value="1"/>
</dbReference>
<reference evidence="2" key="1">
    <citation type="submission" date="2020-12" db="EMBL/GenBank/DDBJ databases">
        <title>Genomic characterization of non-nitrogen-fixing Frankia strains.</title>
        <authorList>
            <person name="Carlos-Shanley C."/>
            <person name="Guerra T."/>
            <person name="Hahn D."/>
        </authorList>
    </citation>
    <scope>NUCLEOTIDE SEQUENCE</scope>
    <source>
        <strain evidence="2">CN6</strain>
    </source>
</reference>
<dbReference type="Proteomes" id="UP000604475">
    <property type="component" value="Unassembled WGS sequence"/>
</dbReference>
<protein>
    <submittedName>
        <fullName evidence="2">Uncharacterized protein</fullName>
    </submittedName>
</protein>
<evidence type="ECO:0000256" key="1">
    <source>
        <dbReference type="SAM" id="MobiDB-lite"/>
    </source>
</evidence>
<comment type="caution">
    <text evidence="2">The sequence shown here is derived from an EMBL/GenBank/DDBJ whole genome shotgun (WGS) entry which is preliminary data.</text>
</comment>
<name>A0A937RCK2_9ACTN</name>
<sequence>MGRDRGFGVRRTVRGGVVAAAAALALLATGCQEGEIPTGPGATPPPATGQAAPPSAEPTEDGVPDLFAADYVLAAGPETEGFESSGGVVDEDADASLTRREVAECVGVADFNPSEPFDESQGDTFTYVEESEFQATSRAKILPEVEILQYEAIVTNPAFGDCYRGALEERLAGAESPDGFTYEIVAVETPPPPRGATALIRTSMGISDEFGTYGYVFDTVYFYVGNVAVELEVHNIADVPPPTIEQGMIDQIAGKLADQ</sequence>
<dbReference type="AlphaFoldDB" id="A0A937RCK2"/>
<evidence type="ECO:0000313" key="2">
    <source>
        <dbReference type="EMBL" id="MBL7629631.1"/>
    </source>
</evidence>